<dbReference type="GO" id="GO:0005675">
    <property type="term" value="C:transcription factor TFIIH holo complex"/>
    <property type="evidence" value="ECO:0007669"/>
    <property type="project" value="TreeGrafter"/>
</dbReference>
<evidence type="ECO:0000313" key="3">
    <source>
        <dbReference type="Proteomes" id="UP000243723"/>
    </source>
</evidence>
<evidence type="ECO:0000313" key="2">
    <source>
        <dbReference type="EMBL" id="PSK53832.1"/>
    </source>
</evidence>
<comment type="caution">
    <text evidence="2">The sequence shown here is derived from an EMBL/GenBank/DDBJ whole genome shotgun (WGS) entry which is preliminary data.</text>
</comment>
<organism evidence="2 3">
    <name type="scientific">Elsinoe australis</name>
    <dbReference type="NCBI Taxonomy" id="40998"/>
    <lineage>
        <taxon>Eukaryota</taxon>
        <taxon>Fungi</taxon>
        <taxon>Dikarya</taxon>
        <taxon>Ascomycota</taxon>
        <taxon>Pezizomycotina</taxon>
        <taxon>Dothideomycetes</taxon>
        <taxon>Dothideomycetidae</taxon>
        <taxon>Myriangiales</taxon>
        <taxon>Elsinoaceae</taxon>
        <taxon>Elsinoe</taxon>
    </lineage>
</organism>
<dbReference type="OrthoDB" id="5420410at2759"/>
<evidence type="ECO:0000256" key="1">
    <source>
        <dbReference type="SAM" id="MobiDB-lite"/>
    </source>
</evidence>
<dbReference type="Proteomes" id="UP000243723">
    <property type="component" value="Unassembled WGS sequence"/>
</dbReference>
<gene>
    <name evidence="2" type="ORF">B9Z65_7638</name>
</gene>
<dbReference type="STRING" id="40998.A0A2P8A036"/>
<dbReference type="PANTHER" id="PTHR37781">
    <property type="entry name" value="TFIIH COMPLEX SUBUNIT"/>
    <property type="match status" value="1"/>
</dbReference>
<protein>
    <submittedName>
        <fullName evidence="2">Uncharacterized protein</fullName>
    </submittedName>
</protein>
<dbReference type="Pfam" id="PF17110">
    <property type="entry name" value="TFB6"/>
    <property type="match status" value="1"/>
</dbReference>
<dbReference type="AlphaFoldDB" id="A0A2P8A036"/>
<feature type="compositionally biased region" description="Low complexity" evidence="1">
    <location>
        <begin position="16"/>
        <end position="40"/>
    </location>
</feature>
<feature type="region of interest" description="Disordered" evidence="1">
    <location>
        <begin position="1"/>
        <end position="43"/>
    </location>
</feature>
<proteinExistence type="predicted"/>
<keyword evidence="3" id="KW-1185">Reference proteome</keyword>
<sequence>MNQAGGFLPYSPPPSSVASSRTPSALPLPRSSPLKPGGSKESNFIRHVDQQILHIQRRFAKRDAGQGNGVPEIDEQGRSVDVESSLQKLDNSERWHDVAGYKNFAEAARDVEGLMGVIWVSGTPSLQIPYLISLALLTNTMIPAFPASPKHLFRLVDKLDHAFASLLQARDIDTGEPLPGFSTGRKVSTTEKVRVKSLIGRTRMSVANVMAKGDLEEDEEEPEEEGDEEDLEGDLIMDEIDDNGGGGNEDWNMDVAKVYDKTLVEIGDTLDGPEIGIRTEPR</sequence>
<feature type="region of interest" description="Disordered" evidence="1">
    <location>
        <begin position="211"/>
        <end position="252"/>
    </location>
</feature>
<dbReference type="InterPro" id="IPR031349">
    <property type="entry name" value="Tfb6"/>
</dbReference>
<reference evidence="2 3" key="1">
    <citation type="submission" date="2017-05" db="EMBL/GenBank/DDBJ databases">
        <title>Draft genome sequence of Elsinoe australis.</title>
        <authorList>
            <person name="Cheng Q."/>
        </authorList>
    </citation>
    <scope>NUCLEOTIDE SEQUENCE [LARGE SCALE GENOMIC DNA]</scope>
    <source>
        <strain evidence="2 3">NL1</strain>
    </source>
</reference>
<name>A0A2P8A036_9PEZI</name>
<dbReference type="PANTHER" id="PTHR37781:SF1">
    <property type="entry name" value="ADR380WP"/>
    <property type="match status" value="1"/>
</dbReference>
<feature type="compositionally biased region" description="Acidic residues" evidence="1">
    <location>
        <begin position="215"/>
        <end position="242"/>
    </location>
</feature>
<dbReference type="EMBL" id="NHZQ01000087">
    <property type="protein sequence ID" value="PSK53832.1"/>
    <property type="molecule type" value="Genomic_DNA"/>
</dbReference>
<accession>A0A2P8A036</accession>